<dbReference type="InterPro" id="IPR012255">
    <property type="entry name" value="ETF_b"/>
</dbReference>
<dbReference type="AlphaFoldDB" id="A0A5B0EED4"/>
<dbReference type="SMART" id="SM00893">
    <property type="entry name" value="ETF"/>
    <property type="match status" value="1"/>
</dbReference>
<comment type="cofactor">
    <cofactor evidence="1">
        <name>FAD</name>
        <dbReference type="ChEBI" id="CHEBI:57692"/>
    </cofactor>
</comment>
<evidence type="ECO:0000256" key="4">
    <source>
        <dbReference type="ARBA" id="ARBA00016797"/>
    </source>
</evidence>
<evidence type="ECO:0000256" key="5">
    <source>
        <dbReference type="ARBA" id="ARBA00022448"/>
    </source>
</evidence>
<evidence type="ECO:0000313" key="11">
    <source>
        <dbReference type="Proteomes" id="UP000323856"/>
    </source>
</evidence>
<organism evidence="10 11">
    <name type="scientific">Paeniglutamicibacter gangotriensis</name>
    <dbReference type="NCBI Taxonomy" id="254787"/>
    <lineage>
        <taxon>Bacteria</taxon>
        <taxon>Bacillati</taxon>
        <taxon>Actinomycetota</taxon>
        <taxon>Actinomycetes</taxon>
        <taxon>Micrococcales</taxon>
        <taxon>Micrococcaceae</taxon>
        <taxon>Paeniglutamicibacter</taxon>
    </lineage>
</organism>
<protein>
    <recommendedName>
        <fullName evidence="4">Electron transfer flavoprotein subunit beta</fullName>
    </recommendedName>
</protein>
<evidence type="ECO:0000313" key="10">
    <source>
        <dbReference type="EMBL" id="KAA0976201.1"/>
    </source>
</evidence>
<comment type="function">
    <text evidence="7">The electron transfer flavoprotein serves as a specific electron acceptor for other dehydrogenases. It transfers the electrons to the main respiratory chain via ETF-ubiquinone oxidoreductase (ETF dehydrogenase).</text>
</comment>
<reference evidence="10 11" key="1">
    <citation type="submission" date="2019-07" db="EMBL/GenBank/DDBJ databases">
        <title>Analysis of the biochemical properties, biological activity and biotechnological potential of siderophores and biosurfactants produced by Antarctic psychrotolerant bacteria.</title>
        <authorList>
            <person name="Styczynski M."/>
            <person name="Krucon T."/>
            <person name="Decewicz P."/>
            <person name="Dziewit L."/>
        </authorList>
    </citation>
    <scope>NUCLEOTIDE SEQUENCE [LARGE SCALE GENOMIC DNA]</scope>
    <source>
        <strain evidence="10 11">ANT_H27</strain>
    </source>
</reference>
<comment type="caution">
    <text evidence="10">The sequence shown here is derived from an EMBL/GenBank/DDBJ whole genome shotgun (WGS) entry which is preliminary data.</text>
</comment>
<dbReference type="GO" id="GO:0009055">
    <property type="term" value="F:electron transfer activity"/>
    <property type="evidence" value="ECO:0007669"/>
    <property type="project" value="InterPro"/>
</dbReference>
<feature type="region of interest" description="Disordered" evidence="8">
    <location>
        <begin position="215"/>
        <end position="234"/>
    </location>
</feature>
<evidence type="ECO:0000256" key="3">
    <source>
        <dbReference type="ARBA" id="ARBA00011355"/>
    </source>
</evidence>
<gene>
    <name evidence="10" type="ORF">FQ154_11430</name>
</gene>
<dbReference type="RefSeq" id="WP_149619802.1">
    <property type="nucleotide sequence ID" value="NZ_VOBL01000011.1"/>
</dbReference>
<evidence type="ECO:0000256" key="1">
    <source>
        <dbReference type="ARBA" id="ARBA00001974"/>
    </source>
</evidence>
<evidence type="ECO:0000256" key="6">
    <source>
        <dbReference type="ARBA" id="ARBA00022982"/>
    </source>
</evidence>
<evidence type="ECO:0000256" key="8">
    <source>
        <dbReference type="SAM" id="MobiDB-lite"/>
    </source>
</evidence>
<dbReference type="InterPro" id="IPR033948">
    <property type="entry name" value="ETF_beta_N"/>
</dbReference>
<evidence type="ECO:0000256" key="2">
    <source>
        <dbReference type="ARBA" id="ARBA00007557"/>
    </source>
</evidence>
<dbReference type="Proteomes" id="UP000323856">
    <property type="component" value="Unassembled WGS sequence"/>
</dbReference>
<sequence length="254" mass="26246">MKIVVLIKQVPDTAEERILDPATGRLDREASDAVIDEITERALELALSVKDGDKSTEVVVATMGPKEALKSIRKALSMGADSGIHVLDDGLAGADLTVTASVLAAALRDTGADLFIAGNESTDGRAGMLPAMIAEHLGLPLLGSLVAADIGAQSVSGQRATEAGTQDVSAAYPAIVTVTERFAEARFPNFKGIMGAKRKPVSTLSAADLGDTGQVSSSVLEVSQRPPRTAGAKITDDGNAAAQLVDFLASRRLI</sequence>
<dbReference type="Gene3D" id="3.40.50.620">
    <property type="entry name" value="HUPs"/>
    <property type="match status" value="1"/>
</dbReference>
<accession>A0A5B0EED4</accession>
<comment type="similarity">
    <text evidence="2">Belongs to the ETF beta-subunit/FixA family.</text>
</comment>
<dbReference type="SUPFAM" id="SSF52402">
    <property type="entry name" value="Adenine nucleotide alpha hydrolases-like"/>
    <property type="match status" value="1"/>
</dbReference>
<dbReference type="InterPro" id="IPR014730">
    <property type="entry name" value="ETF_a/b_N"/>
</dbReference>
<proteinExistence type="inferred from homology"/>
<dbReference type="CDD" id="cd01714">
    <property type="entry name" value="ETF_beta"/>
    <property type="match status" value="1"/>
</dbReference>
<keyword evidence="5" id="KW-0813">Transport</keyword>
<dbReference type="OrthoDB" id="9804960at2"/>
<dbReference type="PANTHER" id="PTHR21294:SF8">
    <property type="entry name" value="ELECTRON TRANSFER FLAVOPROTEIN SUBUNIT BETA"/>
    <property type="match status" value="1"/>
</dbReference>
<dbReference type="PANTHER" id="PTHR21294">
    <property type="entry name" value="ELECTRON TRANSFER FLAVOPROTEIN BETA-SUBUNIT"/>
    <property type="match status" value="1"/>
</dbReference>
<comment type="subunit">
    <text evidence="3">Heterodimer of an alpha and a beta subunit.</text>
</comment>
<dbReference type="EMBL" id="VOBL01000011">
    <property type="protein sequence ID" value="KAA0976201.1"/>
    <property type="molecule type" value="Genomic_DNA"/>
</dbReference>
<name>A0A5B0EED4_9MICC</name>
<dbReference type="PIRSF" id="PIRSF000090">
    <property type="entry name" value="Beta-ETF"/>
    <property type="match status" value="1"/>
</dbReference>
<evidence type="ECO:0000256" key="7">
    <source>
        <dbReference type="ARBA" id="ARBA00025649"/>
    </source>
</evidence>
<dbReference type="InterPro" id="IPR014729">
    <property type="entry name" value="Rossmann-like_a/b/a_fold"/>
</dbReference>
<dbReference type="Pfam" id="PF01012">
    <property type="entry name" value="ETF"/>
    <property type="match status" value="1"/>
</dbReference>
<dbReference type="GO" id="GO:0005829">
    <property type="term" value="C:cytosol"/>
    <property type="evidence" value="ECO:0007669"/>
    <property type="project" value="TreeGrafter"/>
</dbReference>
<feature type="domain" description="Electron transfer flavoprotein alpha/beta-subunit N-terminal" evidence="9">
    <location>
        <begin position="23"/>
        <end position="213"/>
    </location>
</feature>
<evidence type="ECO:0000259" key="9">
    <source>
        <dbReference type="SMART" id="SM00893"/>
    </source>
</evidence>
<keyword evidence="6" id="KW-0249">Electron transport</keyword>